<evidence type="ECO:0008006" key="4">
    <source>
        <dbReference type="Google" id="ProtNLM"/>
    </source>
</evidence>
<dbReference type="Proteomes" id="UP000730482">
    <property type="component" value="Unassembled WGS sequence"/>
</dbReference>
<feature type="compositionally biased region" description="Basic and acidic residues" evidence="1">
    <location>
        <begin position="99"/>
        <end position="109"/>
    </location>
</feature>
<name>A0ABS5KHM9_9ACTN</name>
<feature type="region of interest" description="Disordered" evidence="1">
    <location>
        <begin position="99"/>
        <end position="132"/>
    </location>
</feature>
<sequence>MVSREWAVKVVEAHLASRPPQADPDRTLVVVGTEEYRFGWFVYIQCVRWVRTRSHRDLLAGPGYFLVDGLDGSLHHMNASANRISGSWIQDYLEEVRGVPHPDPLRPRGAETSPPAFSARHRVTGPNPEPVQ</sequence>
<keyword evidence="3" id="KW-1185">Reference proteome</keyword>
<evidence type="ECO:0000313" key="2">
    <source>
        <dbReference type="EMBL" id="MBS2545868.1"/>
    </source>
</evidence>
<proteinExistence type="predicted"/>
<evidence type="ECO:0000313" key="3">
    <source>
        <dbReference type="Proteomes" id="UP000730482"/>
    </source>
</evidence>
<evidence type="ECO:0000256" key="1">
    <source>
        <dbReference type="SAM" id="MobiDB-lite"/>
    </source>
</evidence>
<protein>
    <recommendedName>
        <fullName evidence="4">Immunity protein 35 domain-containing protein</fullName>
    </recommendedName>
</protein>
<dbReference type="EMBL" id="JAAFYZ010000007">
    <property type="protein sequence ID" value="MBS2545868.1"/>
    <property type="molecule type" value="Genomic_DNA"/>
</dbReference>
<accession>A0ABS5KHM9</accession>
<gene>
    <name evidence="2" type="ORF">KGQ19_03205</name>
</gene>
<reference evidence="2 3" key="1">
    <citation type="submission" date="2020-02" db="EMBL/GenBank/DDBJ databases">
        <title>Acidophilic actinobacteria isolated from forest soil.</title>
        <authorList>
            <person name="Golinska P."/>
        </authorList>
    </citation>
    <scope>NUCLEOTIDE SEQUENCE [LARGE SCALE GENOMIC DNA]</scope>
    <source>
        <strain evidence="2 3">NL8</strain>
    </source>
</reference>
<organism evidence="2 3">
    <name type="scientific">Catenulispora pinistramenti</name>
    <dbReference type="NCBI Taxonomy" id="2705254"/>
    <lineage>
        <taxon>Bacteria</taxon>
        <taxon>Bacillati</taxon>
        <taxon>Actinomycetota</taxon>
        <taxon>Actinomycetes</taxon>
        <taxon>Catenulisporales</taxon>
        <taxon>Catenulisporaceae</taxon>
        <taxon>Catenulispora</taxon>
    </lineage>
</organism>
<comment type="caution">
    <text evidence="2">The sequence shown here is derived from an EMBL/GenBank/DDBJ whole genome shotgun (WGS) entry which is preliminary data.</text>
</comment>